<accession>C4V337</accession>
<keyword evidence="2" id="KW-1185">Reference proteome</keyword>
<dbReference type="AlphaFoldDB" id="C4V337"/>
<evidence type="ECO:0000313" key="2">
    <source>
        <dbReference type="Proteomes" id="UP000005309"/>
    </source>
</evidence>
<gene>
    <name evidence="1" type="ORF">HMPREF0908_0931</name>
</gene>
<reference evidence="1 2" key="1">
    <citation type="submission" date="2009-04" db="EMBL/GenBank/DDBJ databases">
        <authorList>
            <person name="Qin X."/>
            <person name="Bachman B."/>
            <person name="Battles P."/>
            <person name="Bell A."/>
            <person name="Bess C."/>
            <person name="Bickham C."/>
            <person name="Chaboub L."/>
            <person name="Chen D."/>
            <person name="Coyle M."/>
            <person name="Deiros D.R."/>
            <person name="Dinh H."/>
            <person name="Forbes L."/>
            <person name="Fowler G."/>
            <person name="Francisco L."/>
            <person name="Fu Q."/>
            <person name="Gubbala S."/>
            <person name="Hale W."/>
            <person name="Han Y."/>
            <person name="Hemphill L."/>
            <person name="Highlander S.K."/>
            <person name="Hirani K."/>
            <person name="Hogues M."/>
            <person name="Jackson L."/>
            <person name="Jakkamsetti A."/>
            <person name="Javaid M."/>
            <person name="Jiang H."/>
            <person name="Korchina V."/>
            <person name="Kovar C."/>
            <person name="Lara F."/>
            <person name="Lee S."/>
            <person name="Mata R."/>
            <person name="Mathew T."/>
            <person name="Moen C."/>
            <person name="Morales K."/>
            <person name="Munidasa M."/>
            <person name="Nazareth L."/>
            <person name="Ngo R."/>
            <person name="Nguyen L."/>
            <person name="Okwuonu G."/>
            <person name="Ongeri F."/>
            <person name="Patil S."/>
            <person name="Petrosino J."/>
            <person name="Pham C."/>
            <person name="Pham P."/>
            <person name="Pu L.-L."/>
            <person name="Puazo M."/>
            <person name="Raj R."/>
            <person name="Reid J."/>
            <person name="Rouhana J."/>
            <person name="Saada N."/>
            <person name="Shang Y."/>
            <person name="Simmons D."/>
            <person name="Thornton R."/>
            <person name="Warren J."/>
            <person name="Weissenberger G."/>
            <person name="Zhang J."/>
            <person name="Zhang L."/>
            <person name="Zhou C."/>
            <person name="Zhu D."/>
            <person name="Muzny D."/>
            <person name="Worley K."/>
            <person name="Gibbs R."/>
        </authorList>
    </citation>
    <scope>NUCLEOTIDE SEQUENCE [LARGE SCALE GENOMIC DNA]</scope>
    <source>
        <strain evidence="1 2">ATCC 43531</strain>
    </source>
</reference>
<sequence length="39" mass="4327">MFALTLVFGSPYGEKDAPMLAALNLFSVEIMAVFIFRES</sequence>
<proteinExistence type="predicted"/>
<comment type="caution">
    <text evidence="1">The sequence shown here is derived from an EMBL/GenBank/DDBJ whole genome shotgun (WGS) entry which is preliminary data.</text>
</comment>
<dbReference type="Proteomes" id="UP000005309">
    <property type="component" value="Unassembled WGS sequence"/>
</dbReference>
<protein>
    <submittedName>
        <fullName evidence="1">Uncharacterized protein</fullName>
    </submittedName>
</protein>
<organism evidence="1 2">
    <name type="scientific">Selenomonas flueggei ATCC 43531</name>
    <dbReference type="NCBI Taxonomy" id="638302"/>
    <lineage>
        <taxon>Bacteria</taxon>
        <taxon>Bacillati</taxon>
        <taxon>Bacillota</taxon>
        <taxon>Negativicutes</taxon>
        <taxon>Selenomonadales</taxon>
        <taxon>Selenomonadaceae</taxon>
        <taxon>Selenomonas</taxon>
    </lineage>
</organism>
<name>C4V337_9FIRM</name>
<evidence type="ECO:0000313" key="1">
    <source>
        <dbReference type="EMBL" id="EEQ48649.1"/>
    </source>
</evidence>
<dbReference type="HOGENOM" id="CLU_3316825_0_0_9"/>
<dbReference type="EMBL" id="ACLA01000013">
    <property type="protein sequence ID" value="EEQ48649.1"/>
    <property type="molecule type" value="Genomic_DNA"/>
</dbReference>
<dbReference type="STRING" id="638302.HMPREF0908_0931"/>